<evidence type="ECO:0000256" key="10">
    <source>
        <dbReference type="SAM" id="Phobius"/>
    </source>
</evidence>
<evidence type="ECO:0000256" key="9">
    <source>
        <dbReference type="SAM" id="MobiDB-lite"/>
    </source>
</evidence>
<keyword evidence="3 10" id="KW-0812">Transmembrane</keyword>
<evidence type="ECO:0000313" key="13">
    <source>
        <dbReference type="EMBL" id="UQX87380.1"/>
    </source>
</evidence>
<dbReference type="InterPro" id="IPR007348">
    <property type="entry name" value="CopC_dom"/>
</dbReference>
<name>A0ABY4QUS9_9ACTN</name>
<evidence type="ECO:0000256" key="4">
    <source>
        <dbReference type="ARBA" id="ARBA00022723"/>
    </source>
</evidence>
<feature type="transmembrane region" description="Helical" evidence="10">
    <location>
        <begin position="417"/>
        <end position="436"/>
    </location>
</feature>
<keyword evidence="14" id="KW-1185">Reference proteome</keyword>
<dbReference type="InterPro" id="IPR014756">
    <property type="entry name" value="Ig_E-set"/>
</dbReference>
<dbReference type="InterPro" id="IPR014755">
    <property type="entry name" value="Cu-Rt/internalin_Ig-like"/>
</dbReference>
<accession>A0ABY4QUS9</accession>
<feature type="transmembrane region" description="Helical" evidence="10">
    <location>
        <begin position="582"/>
        <end position="600"/>
    </location>
</feature>
<evidence type="ECO:0000256" key="7">
    <source>
        <dbReference type="ARBA" id="ARBA00023008"/>
    </source>
</evidence>
<feature type="domain" description="Copper resistance protein D" evidence="12">
    <location>
        <begin position="344"/>
        <end position="436"/>
    </location>
</feature>
<gene>
    <name evidence="13" type="ORF">M6D93_13860</name>
</gene>
<feature type="transmembrane region" description="Helical" evidence="10">
    <location>
        <begin position="178"/>
        <end position="197"/>
    </location>
</feature>
<keyword evidence="2" id="KW-1003">Cell membrane</keyword>
<reference evidence="13" key="2">
    <citation type="submission" date="2022-05" db="EMBL/GenBank/DDBJ databases">
        <authorList>
            <person name="Kim J.-S."/>
            <person name="Lee K."/>
            <person name="Suh M."/>
            <person name="Eom M."/>
            <person name="Kim J.-S."/>
            <person name="Kim D.-S."/>
            <person name="Ko S.-H."/>
            <person name="Shin Y."/>
            <person name="Lee J.-S."/>
        </authorList>
    </citation>
    <scope>NUCLEOTIDE SEQUENCE</scope>
    <source>
        <strain evidence="13">N237</strain>
    </source>
</reference>
<proteinExistence type="predicted"/>
<keyword evidence="7" id="KW-0186">Copper</keyword>
<dbReference type="RefSeq" id="WP_249769895.1">
    <property type="nucleotide sequence ID" value="NZ_CP097332.1"/>
</dbReference>
<reference evidence="13" key="1">
    <citation type="journal article" date="2018" name="Int. J. Syst. Evol. Microbiol.">
        <title>Jatrophihabitans telluris sp. nov., isolated from sediment soil of lava forest wetlands and the emended description of the genus Jatrophihabitans.</title>
        <authorList>
            <person name="Lee K.C."/>
            <person name="Suh M.K."/>
            <person name="Eom M.K."/>
            <person name="Kim K.K."/>
            <person name="Kim J.S."/>
            <person name="Kim D.S."/>
            <person name="Ko S.H."/>
            <person name="Shin Y.K."/>
            <person name="Lee J.S."/>
        </authorList>
    </citation>
    <scope>NUCLEOTIDE SEQUENCE</scope>
    <source>
        <strain evidence="13">N237</strain>
    </source>
</reference>
<evidence type="ECO:0000313" key="14">
    <source>
        <dbReference type="Proteomes" id="UP001056336"/>
    </source>
</evidence>
<feature type="region of interest" description="Disordered" evidence="9">
    <location>
        <begin position="610"/>
        <end position="650"/>
    </location>
</feature>
<dbReference type="PANTHER" id="PTHR34820:SF4">
    <property type="entry name" value="INNER MEMBRANE PROTEIN YEBZ"/>
    <property type="match status" value="1"/>
</dbReference>
<feature type="transmembrane region" description="Helical" evidence="10">
    <location>
        <begin position="251"/>
        <end position="270"/>
    </location>
</feature>
<evidence type="ECO:0000259" key="12">
    <source>
        <dbReference type="Pfam" id="PF05425"/>
    </source>
</evidence>
<feature type="transmembrane region" description="Helical" evidence="10">
    <location>
        <begin position="387"/>
        <end position="405"/>
    </location>
</feature>
<dbReference type="InterPro" id="IPR032694">
    <property type="entry name" value="CopC/D"/>
</dbReference>
<evidence type="ECO:0000259" key="11">
    <source>
        <dbReference type="Pfam" id="PF04234"/>
    </source>
</evidence>
<feature type="transmembrane region" description="Helical" evidence="10">
    <location>
        <begin position="349"/>
        <end position="367"/>
    </location>
</feature>
<dbReference type="Pfam" id="PF04234">
    <property type="entry name" value="CopC"/>
    <property type="match status" value="1"/>
</dbReference>
<dbReference type="Gene3D" id="2.60.40.1220">
    <property type="match status" value="1"/>
</dbReference>
<comment type="subcellular location">
    <subcellularLocation>
        <location evidence="1">Cell membrane</location>
        <topology evidence="1">Multi-pass membrane protein</topology>
    </subcellularLocation>
</comment>
<feature type="transmembrane region" description="Helical" evidence="10">
    <location>
        <begin position="282"/>
        <end position="305"/>
    </location>
</feature>
<evidence type="ECO:0000256" key="2">
    <source>
        <dbReference type="ARBA" id="ARBA00022475"/>
    </source>
</evidence>
<feature type="transmembrane region" description="Helical" evidence="10">
    <location>
        <begin position="317"/>
        <end position="337"/>
    </location>
</feature>
<dbReference type="SUPFAM" id="SSF81296">
    <property type="entry name" value="E set domains"/>
    <property type="match status" value="1"/>
</dbReference>
<keyword evidence="5" id="KW-0732">Signal</keyword>
<dbReference type="InterPro" id="IPR008457">
    <property type="entry name" value="Cu-R_CopD_dom"/>
</dbReference>
<keyword evidence="6 10" id="KW-1133">Transmembrane helix</keyword>
<evidence type="ECO:0000256" key="3">
    <source>
        <dbReference type="ARBA" id="ARBA00022692"/>
    </source>
</evidence>
<dbReference type="PANTHER" id="PTHR34820">
    <property type="entry name" value="INNER MEMBRANE PROTEIN YEBZ"/>
    <property type="match status" value="1"/>
</dbReference>
<dbReference type="Proteomes" id="UP001056336">
    <property type="component" value="Chromosome"/>
</dbReference>
<keyword evidence="8 10" id="KW-0472">Membrane</keyword>
<organism evidence="13 14">
    <name type="scientific">Jatrophihabitans telluris</name>
    <dbReference type="NCBI Taxonomy" id="2038343"/>
    <lineage>
        <taxon>Bacteria</taxon>
        <taxon>Bacillati</taxon>
        <taxon>Actinomycetota</taxon>
        <taxon>Actinomycetes</taxon>
        <taxon>Jatrophihabitantales</taxon>
        <taxon>Jatrophihabitantaceae</taxon>
        <taxon>Jatrophihabitans</taxon>
    </lineage>
</organism>
<feature type="domain" description="CopC" evidence="11">
    <location>
        <begin position="53"/>
        <end position="155"/>
    </location>
</feature>
<dbReference type="EMBL" id="CP097332">
    <property type="protein sequence ID" value="UQX87380.1"/>
    <property type="molecule type" value="Genomic_DNA"/>
</dbReference>
<evidence type="ECO:0000256" key="8">
    <source>
        <dbReference type="ARBA" id="ARBA00023136"/>
    </source>
</evidence>
<sequence length="650" mass="66219">MTLARHPVAPARHAARPRTPGSRALGLLASAAAILLTAITLTLLLPGAPAGAHAYLESSNPADGAALSAAPHGIRLSFSESVVLGASSVTLVDGDGRRAPVTNLRIEAADPSETEAPVAMVADVPVLAAGVYRLSWQTLSSDDLHRTHGVIVFGVRTQVAAAGQHEPLPRPVEILARWLMFAATALVIGAGLARRAYRDEDSVTARRSARAVLLIGAGTGAGAALALLLYQAVSASVPIGDALTGRYGLGWYVRQAGFVAVALSALFAGDRPREERARPARIGLRSVSVAGLAGVLLGSALTGHGSAGGPTRLTMDALHLGAVSCWIGGLAVILWCGRGAERRAALVRFGRPAGWSVALTVATGLYLAGAETVSLDAIARTFYGRTLVLKVALVVIVGVLGGLNHRRLRRRSGTPRATVLIEAAVGTLVVLLAAVLTSSQPARESIYLAPPAPSVAVDQARADLQQTLTVKPNQPGQNVVSAEVFQTRRPAPGPITTVRIALRRSIRDSWSPAGAAQAAGDGRWSLPIELSTAGALQIQVTTVRAGLPAVVTEFPWTVGVIPGSRPSVLLSDRASGPGLRTAGFLAVLLIGGVAVLLGVSGGHGGDLRARAGGARAGDGGTGPTAPEPGPDGATQDGPAVLALSGKTGAD</sequence>
<feature type="region of interest" description="Disordered" evidence="9">
    <location>
        <begin position="1"/>
        <end position="20"/>
    </location>
</feature>
<evidence type="ECO:0000256" key="6">
    <source>
        <dbReference type="ARBA" id="ARBA00022989"/>
    </source>
</evidence>
<keyword evidence="4" id="KW-0479">Metal-binding</keyword>
<dbReference type="Pfam" id="PF05425">
    <property type="entry name" value="CopD"/>
    <property type="match status" value="1"/>
</dbReference>
<evidence type="ECO:0000256" key="5">
    <source>
        <dbReference type="ARBA" id="ARBA00022729"/>
    </source>
</evidence>
<feature type="transmembrane region" description="Helical" evidence="10">
    <location>
        <begin position="209"/>
        <end position="231"/>
    </location>
</feature>
<protein>
    <submittedName>
        <fullName evidence="13">Copper resistance protein CopC/CopD</fullName>
    </submittedName>
</protein>
<evidence type="ECO:0000256" key="1">
    <source>
        <dbReference type="ARBA" id="ARBA00004651"/>
    </source>
</evidence>